<accession>A0A6V7P4M3</accession>
<evidence type="ECO:0008006" key="12">
    <source>
        <dbReference type="Google" id="ProtNLM"/>
    </source>
</evidence>
<comment type="cofactor">
    <cofactor evidence="1">
        <name>a divalent metal cation</name>
        <dbReference type="ChEBI" id="CHEBI:60240"/>
    </cofactor>
</comment>
<dbReference type="EMBL" id="LR862145">
    <property type="protein sequence ID" value="CAD1825795.1"/>
    <property type="molecule type" value="Genomic_DNA"/>
</dbReference>
<dbReference type="PANTHER" id="PTHR22930">
    <property type="match status" value="1"/>
</dbReference>
<evidence type="ECO:0000256" key="2">
    <source>
        <dbReference type="ARBA" id="ARBA00004123"/>
    </source>
</evidence>
<evidence type="ECO:0000313" key="11">
    <source>
        <dbReference type="EMBL" id="CAD1825795.1"/>
    </source>
</evidence>
<dbReference type="InterPro" id="IPR027806">
    <property type="entry name" value="HARBI1_dom"/>
</dbReference>
<evidence type="ECO:0000256" key="5">
    <source>
        <dbReference type="ARBA" id="ARBA00022723"/>
    </source>
</evidence>
<sequence>MASQNKAPNPAVNKNYNVIDITSTESQSIESHGAETSKTRVRSGNWTEVMDSAMLNLMTEEHVLGNFINGSFTPLSWIRIVHDFNARTKVNFAKSHLQNRLKVLKRQFVMYQTLANKSGWGWDYDRNIPTAGDPNDWDAVVAENPAYSRCRDKPFPAYQDIAFLSGKTTATGRHGFTTGMQNDDIRSTSSSSPGTTAILQQIKNSMAGACGFGQTSGTQHVPLPLSPPNQEGPNDASSYSPTPTPVKSGNPNTSIASADTTSGKRRRSSPPSRKTTPTSTRRGKLECNTDAIQELVNLDCWQHVQMFCRCFGDDVQKDVRFMSEIINRRAFSSPNVANLMTFLDEEEDYWEENAIGAIDGTHIPVIVKKSKQPRYRCRKGYTSQNMMAACSFDHQFLFICTGWEGSAADMRVLRWCCESGGFMVPEGKFYLVDSGYANTDRFLVPFRGERYHLSQFDSNTRARTHRGPRDLYNHRHAQLRNVVEKAFGILKKRFKVLRQATPFPYKVQCRIALACCVIHNFIKRHQGSDIYFNMQMEPNPLEEQEEDPTCLVGIDESRRGDTLRTMITEQLWNSQ</sequence>
<dbReference type="PANTHER" id="PTHR22930:SF259">
    <property type="entry name" value="OS08G0106900 PROTEIN"/>
    <property type="match status" value="1"/>
</dbReference>
<evidence type="ECO:0000256" key="3">
    <source>
        <dbReference type="ARBA" id="ARBA00006958"/>
    </source>
</evidence>
<dbReference type="Pfam" id="PF13359">
    <property type="entry name" value="DDE_Tnp_4"/>
    <property type="match status" value="1"/>
</dbReference>
<gene>
    <name evidence="11" type="ORF">CB5_LOCUS9006</name>
</gene>
<evidence type="ECO:0000256" key="6">
    <source>
        <dbReference type="ARBA" id="ARBA00022801"/>
    </source>
</evidence>
<keyword evidence="7" id="KW-0539">Nucleus</keyword>
<evidence type="ECO:0000256" key="8">
    <source>
        <dbReference type="SAM" id="MobiDB-lite"/>
    </source>
</evidence>
<evidence type="ECO:0000259" key="10">
    <source>
        <dbReference type="Pfam" id="PF13359"/>
    </source>
</evidence>
<protein>
    <recommendedName>
        <fullName evidence="12">Nuclease HARBI1</fullName>
    </recommendedName>
</protein>
<keyword evidence="6" id="KW-0378">Hydrolase</keyword>
<evidence type="ECO:0000256" key="4">
    <source>
        <dbReference type="ARBA" id="ARBA00022722"/>
    </source>
</evidence>
<comment type="subcellular location">
    <subcellularLocation>
        <location evidence="2">Nucleus</location>
    </subcellularLocation>
</comment>
<proteinExistence type="inferred from homology"/>
<feature type="region of interest" description="Disordered" evidence="8">
    <location>
        <begin position="210"/>
        <end position="282"/>
    </location>
</feature>
<organism evidence="11">
    <name type="scientific">Ananas comosus var. bracteatus</name>
    <name type="common">red pineapple</name>
    <dbReference type="NCBI Taxonomy" id="296719"/>
    <lineage>
        <taxon>Eukaryota</taxon>
        <taxon>Viridiplantae</taxon>
        <taxon>Streptophyta</taxon>
        <taxon>Embryophyta</taxon>
        <taxon>Tracheophyta</taxon>
        <taxon>Spermatophyta</taxon>
        <taxon>Magnoliopsida</taxon>
        <taxon>Liliopsida</taxon>
        <taxon>Poales</taxon>
        <taxon>Bromeliaceae</taxon>
        <taxon>Bromelioideae</taxon>
        <taxon>Ananas</taxon>
    </lineage>
</organism>
<dbReference type="GO" id="GO:0004518">
    <property type="term" value="F:nuclease activity"/>
    <property type="evidence" value="ECO:0007669"/>
    <property type="project" value="UniProtKB-KW"/>
</dbReference>
<evidence type="ECO:0000256" key="7">
    <source>
        <dbReference type="ARBA" id="ARBA00023242"/>
    </source>
</evidence>
<reference evidence="11" key="1">
    <citation type="submission" date="2020-07" db="EMBL/GenBank/DDBJ databases">
        <authorList>
            <person name="Lin J."/>
        </authorList>
    </citation>
    <scope>NUCLEOTIDE SEQUENCE</scope>
</reference>
<feature type="domain" description="Myb/SANT-like" evidence="9">
    <location>
        <begin position="45"/>
        <end position="139"/>
    </location>
</feature>
<dbReference type="AlphaFoldDB" id="A0A6V7P4M3"/>
<comment type="similarity">
    <text evidence="3">Belongs to the HARBI1 family.</text>
</comment>
<dbReference type="GO" id="GO:0005634">
    <property type="term" value="C:nucleus"/>
    <property type="evidence" value="ECO:0007669"/>
    <property type="project" value="UniProtKB-SubCell"/>
</dbReference>
<dbReference type="GO" id="GO:0016787">
    <property type="term" value="F:hydrolase activity"/>
    <property type="evidence" value="ECO:0007669"/>
    <property type="project" value="UniProtKB-KW"/>
</dbReference>
<name>A0A6V7P4M3_ANACO</name>
<dbReference type="Pfam" id="PF12776">
    <property type="entry name" value="Myb_DNA-bind_3"/>
    <property type="match status" value="1"/>
</dbReference>
<feature type="domain" description="DDE Tnp4" evidence="10">
    <location>
        <begin position="358"/>
        <end position="520"/>
    </location>
</feature>
<keyword evidence="4" id="KW-0540">Nuclease</keyword>
<evidence type="ECO:0000256" key="1">
    <source>
        <dbReference type="ARBA" id="ARBA00001968"/>
    </source>
</evidence>
<feature type="compositionally biased region" description="Polar residues" evidence="8">
    <location>
        <begin position="228"/>
        <end position="259"/>
    </location>
</feature>
<evidence type="ECO:0000259" key="9">
    <source>
        <dbReference type="Pfam" id="PF12776"/>
    </source>
</evidence>
<dbReference type="InterPro" id="IPR024752">
    <property type="entry name" value="Myb/SANT-like_dom"/>
</dbReference>
<feature type="compositionally biased region" description="Low complexity" evidence="8">
    <location>
        <begin position="269"/>
        <end position="280"/>
    </location>
</feature>
<dbReference type="InterPro" id="IPR045249">
    <property type="entry name" value="HARBI1-like"/>
</dbReference>
<dbReference type="GO" id="GO:0046872">
    <property type="term" value="F:metal ion binding"/>
    <property type="evidence" value="ECO:0007669"/>
    <property type="project" value="UniProtKB-KW"/>
</dbReference>
<feature type="region of interest" description="Disordered" evidence="8">
    <location>
        <begin position="174"/>
        <end position="194"/>
    </location>
</feature>
<keyword evidence="5" id="KW-0479">Metal-binding</keyword>